<feature type="compositionally biased region" description="Basic and acidic residues" evidence="1">
    <location>
        <begin position="14"/>
        <end position="27"/>
    </location>
</feature>
<dbReference type="Proteomes" id="UP000595140">
    <property type="component" value="Unassembled WGS sequence"/>
</dbReference>
<evidence type="ECO:0000313" key="3">
    <source>
        <dbReference type="EMBL" id="VFQ74062.1"/>
    </source>
</evidence>
<feature type="compositionally biased region" description="Pro residues" evidence="1">
    <location>
        <begin position="47"/>
        <end position="57"/>
    </location>
</feature>
<dbReference type="AlphaFoldDB" id="A0A484LCB7"/>
<protein>
    <recommendedName>
        <fullName evidence="2">VQ domain-containing protein</fullName>
    </recommendedName>
</protein>
<organism evidence="3 4">
    <name type="scientific">Cuscuta campestris</name>
    <dbReference type="NCBI Taxonomy" id="132261"/>
    <lineage>
        <taxon>Eukaryota</taxon>
        <taxon>Viridiplantae</taxon>
        <taxon>Streptophyta</taxon>
        <taxon>Embryophyta</taxon>
        <taxon>Tracheophyta</taxon>
        <taxon>Spermatophyta</taxon>
        <taxon>Magnoliopsida</taxon>
        <taxon>eudicotyledons</taxon>
        <taxon>Gunneridae</taxon>
        <taxon>Pentapetalae</taxon>
        <taxon>asterids</taxon>
        <taxon>lamiids</taxon>
        <taxon>Solanales</taxon>
        <taxon>Convolvulaceae</taxon>
        <taxon>Cuscuteae</taxon>
        <taxon>Cuscuta</taxon>
        <taxon>Cuscuta subgen. Grammica</taxon>
        <taxon>Cuscuta sect. Cleistogrammica</taxon>
    </lineage>
</organism>
<name>A0A484LCB7_9ASTE</name>
<reference evidence="3 4" key="1">
    <citation type="submission" date="2018-04" db="EMBL/GenBank/DDBJ databases">
        <authorList>
            <person name="Vogel A."/>
        </authorList>
    </citation>
    <scope>NUCLEOTIDE SEQUENCE [LARGE SCALE GENOMIC DNA]</scope>
</reference>
<evidence type="ECO:0000259" key="2">
    <source>
        <dbReference type="Pfam" id="PF05678"/>
    </source>
</evidence>
<gene>
    <name evidence="3" type="ORF">CCAM_LOCUS15838</name>
</gene>
<evidence type="ECO:0000256" key="1">
    <source>
        <dbReference type="SAM" id="MobiDB-lite"/>
    </source>
</evidence>
<dbReference type="EMBL" id="OOIL02001315">
    <property type="protein sequence ID" value="VFQ74062.1"/>
    <property type="molecule type" value="Genomic_DNA"/>
</dbReference>
<evidence type="ECO:0000313" key="4">
    <source>
        <dbReference type="Proteomes" id="UP000595140"/>
    </source>
</evidence>
<dbReference type="OrthoDB" id="1518325at2759"/>
<dbReference type="InterPro" id="IPR008889">
    <property type="entry name" value="VQ"/>
</dbReference>
<feature type="region of interest" description="Disordered" evidence="1">
    <location>
        <begin position="1"/>
        <end position="67"/>
    </location>
</feature>
<sequence>MDSTPPDNTFGFHDFNERPSPTRKELQGPRPAPLRVNKDSHKIKKPPVAPQPRPAAPPRAAAPTTTQNPQPVIIYAVSPKVIHTTVGDFMNVVQRLTGADSAAAAGGSGALSPAARLASIEKASPSEMTAASEATTSTDVLQIIEKSTAQMSQIRGILSPSPTSLPPVSPSGLFSHQASESLMFMNNNMLSPSPSALISLSAPLVSPPSSSLDHFNLFYF</sequence>
<feature type="compositionally biased region" description="Low complexity" evidence="1">
    <location>
        <begin position="58"/>
        <end position="67"/>
    </location>
</feature>
<dbReference type="Pfam" id="PF05678">
    <property type="entry name" value="VQ"/>
    <property type="match status" value="1"/>
</dbReference>
<feature type="domain" description="VQ" evidence="2">
    <location>
        <begin position="77"/>
        <end position="102"/>
    </location>
</feature>
<dbReference type="PANTHER" id="PTHR33143">
    <property type="entry name" value="F16F4.1 PROTEIN-RELATED"/>
    <property type="match status" value="1"/>
</dbReference>
<dbReference type="GO" id="GO:0005634">
    <property type="term" value="C:nucleus"/>
    <property type="evidence" value="ECO:0007669"/>
    <property type="project" value="TreeGrafter"/>
</dbReference>
<dbReference type="PANTHER" id="PTHR33143:SF50">
    <property type="entry name" value="PROTEIN MKS1"/>
    <property type="match status" value="1"/>
</dbReference>
<proteinExistence type="predicted"/>
<accession>A0A484LCB7</accession>
<dbReference type="InterPro" id="IPR039607">
    <property type="entry name" value="VQ_8/17/18/20/21/25"/>
</dbReference>
<keyword evidence="4" id="KW-1185">Reference proteome</keyword>